<proteinExistence type="predicted"/>
<feature type="transmembrane region" description="Helical" evidence="1">
    <location>
        <begin position="139"/>
        <end position="161"/>
    </location>
</feature>
<dbReference type="RefSeq" id="WP_139807787.1">
    <property type="nucleotide sequence ID" value="NZ_BRXE01000084.1"/>
</dbReference>
<dbReference type="EMBL" id="BRXE01000084">
    <property type="protein sequence ID" value="GLB85419.1"/>
    <property type="molecule type" value="Genomic_DNA"/>
</dbReference>
<organism evidence="2 3">
    <name type="scientific">Mycobacterium kiyosense</name>
    <dbReference type="NCBI Taxonomy" id="2871094"/>
    <lineage>
        <taxon>Bacteria</taxon>
        <taxon>Bacillati</taxon>
        <taxon>Actinomycetota</taxon>
        <taxon>Actinomycetes</taxon>
        <taxon>Mycobacteriales</taxon>
        <taxon>Mycobacteriaceae</taxon>
        <taxon>Mycobacterium</taxon>
    </lineage>
</organism>
<evidence type="ECO:0000313" key="3">
    <source>
        <dbReference type="Proteomes" id="UP001165663"/>
    </source>
</evidence>
<dbReference type="AlphaFoldDB" id="A0AA37Q803"/>
<keyword evidence="1" id="KW-0812">Transmembrane</keyword>
<feature type="transmembrane region" description="Helical" evidence="1">
    <location>
        <begin position="12"/>
        <end position="36"/>
    </location>
</feature>
<comment type="caution">
    <text evidence="2">The sequence shown here is derived from an EMBL/GenBank/DDBJ whole genome shotgun (WGS) entry which is preliminary data.</text>
</comment>
<reference evidence="2" key="1">
    <citation type="submission" date="2022-07" db="EMBL/GenBank/DDBJ databases">
        <title>Mycobacterium kiyosense sp. nov., scotochromogenic slow-glowing species isolated from respiratory specimens.</title>
        <authorList>
            <person name="Fukano H."/>
            <person name="Kazumi Y."/>
            <person name="Sakagami N."/>
            <person name="Ato M."/>
            <person name="Mitarai S."/>
            <person name="Hoshino Y."/>
        </authorList>
    </citation>
    <scope>NUCLEOTIDE SEQUENCE</scope>
    <source>
        <strain evidence="2">SRL2020-028</strain>
    </source>
</reference>
<evidence type="ECO:0000256" key="1">
    <source>
        <dbReference type="SAM" id="Phobius"/>
    </source>
</evidence>
<keyword evidence="1" id="KW-0472">Membrane</keyword>
<feature type="transmembrane region" description="Helical" evidence="1">
    <location>
        <begin position="173"/>
        <end position="193"/>
    </location>
</feature>
<keyword evidence="1" id="KW-1133">Transmembrane helix</keyword>
<gene>
    <name evidence="2" type="ORF">SRL2020028_46750</name>
</gene>
<sequence length="255" mass="28740">MQDLHIDTGTARVMAWSGVALVISLVIAQGVLMGFIPPPSPALKADEIAHLFIDRKLRIRIGTLIECIGFTFYLTWSMSIVFFMRRMERGMPVLSYTAIANAGGGYVFFLLMPITWAALAFRPEMLDPALLQIANDYVWFVFILSWPPFAVFMILIAVAVLRDKNPTPIFPRWVGFLNLWTAVLIIPAGLVEFFKIGPFAYDGAISFWFVWIVFFGWIIGMSVITLRACTAEKRRQLAEQQSGDEVLIAHDRLAS</sequence>
<feature type="transmembrane region" description="Helical" evidence="1">
    <location>
        <begin position="205"/>
        <end position="226"/>
    </location>
</feature>
<feature type="transmembrane region" description="Helical" evidence="1">
    <location>
        <begin position="96"/>
        <end position="119"/>
    </location>
</feature>
<dbReference type="Proteomes" id="UP001165663">
    <property type="component" value="Unassembled WGS sequence"/>
</dbReference>
<protein>
    <submittedName>
        <fullName evidence="2">Uncharacterized protein</fullName>
    </submittedName>
</protein>
<name>A0AA37Q803_9MYCO</name>
<evidence type="ECO:0000313" key="2">
    <source>
        <dbReference type="EMBL" id="GLB85419.1"/>
    </source>
</evidence>
<accession>A0AA37Q803</accession>
<feature type="transmembrane region" description="Helical" evidence="1">
    <location>
        <begin position="61"/>
        <end position="84"/>
    </location>
</feature>